<dbReference type="PANTHER" id="PTHR35811">
    <property type="entry name" value="SLR1870 PROTEIN"/>
    <property type="match status" value="1"/>
</dbReference>
<feature type="domain" description="HTH OST-type" evidence="1">
    <location>
        <begin position="49"/>
        <end position="125"/>
    </location>
</feature>
<dbReference type="InterPro" id="IPR025605">
    <property type="entry name" value="OST-HTH/LOTUS_dom"/>
</dbReference>
<protein>
    <recommendedName>
        <fullName evidence="1">HTH OST-type domain-containing protein</fullName>
    </recommendedName>
</protein>
<reference evidence="2" key="1">
    <citation type="submission" date="2019-08" db="EMBL/GenBank/DDBJ databases">
        <authorList>
            <person name="Kucharzyk K."/>
            <person name="Murdoch R.W."/>
            <person name="Higgins S."/>
            <person name="Loffler F."/>
        </authorList>
    </citation>
    <scope>NUCLEOTIDE SEQUENCE</scope>
</reference>
<dbReference type="EMBL" id="VSSQ01096522">
    <property type="protein sequence ID" value="MPN40243.1"/>
    <property type="molecule type" value="Genomic_DNA"/>
</dbReference>
<evidence type="ECO:0000313" key="2">
    <source>
        <dbReference type="EMBL" id="MPN40243.1"/>
    </source>
</evidence>
<dbReference type="AlphaFoldDB" id="A0A645HY57"/>
<gene>
    <name evidence="2" type="ORF">SDC9_187779</name>
</gene>
<dbReference type="PANTHER" id="PTHR35811:SF1">
    <property type="entry name" value="HTH OST-TYPE DOMAIN-CONTAINING PROTEIN"/>
    <property type="match status" value="1"/>
</dbReference>
<name>A0A645HY57_9ZZZZ</name>
<dbReference type="PROSITE" id="PS51644">
    <property type="entry name" value="HTH_OST"/>
    <property type="match status" value="1"/>
</dbReference>
<dbReference type="Gene3D" id="3.30.420.610">
    <property type="entry name" value="LOTUS domain-like"/>
    <property type="match status" value="1"/>
</dbReference>
<evidence type="ECO:0000259" key="1">
    <source>
        <dbReference type="PROSITE" id="PS51644"/>
    </source>
</evidence>
<proteinExistence type="predicted"/>
<dbReference type="Pfam" id="PF12872">
    <property type="entry name" value="OST-HTH"/>
    <property type="match status" value="1"/>
</dbReference>
<sequence length="127" mass="14401">MGVGEKKTPESFKNACDEFLLTENLKGTDTEVELSENKSSIPESLEQADIEEVHKLLVMAYEKYQDDDGYVNVSSAGTYIKRIKPDFDALTYGFAKLPDLLQNYPNKYEIKKYKGKGTVNIIAYKCK</sequence>
<dbReference type="CDD" id="cd10146">
    <property type="entry name" value="LabA_like_C"/>
    <property type="match status" value="1"/>
</dbReference>
<dbReference type="InterPro" id="IPR041966">
    <property type="entry name" value="LOTUS-like"/>
</dbReference>
<organism evidence="2">
    <name type="scientific">bioreactor metagenome</name>
    <dbReference type="NCBI Taxonomy" id="1076179"/>
    <lineage>
        <taxon>unclassified sequences</taxon>
        <taxon>metagenomes</taxon>
        <taxon>ecological metagenomes</taxon>
    </lineage>
</organism>
<comment type="caution">
    <text evidence="2">The sequence shown here is derived from an EMBL/GenBank/DDBJ whole genome shotgun (WGS) entry which is preliminary data.</text>
</comment>
<accession>A0A645HY57</accession>